<evidence type="ECO:0000256" key="13">
    <source>
        <dbReference type="SAM" id="MobiDB-lite"/>
    </source>
</evidence>
<keyword evidence="6" id="KW-0106">Calcium</keyword>
<dbReference type="Gene3D" id="1.20.120.350">
    <property type="entry name" value="Voltage-gated potassium channels. Chain C"/>
    <property type="match status" value="1"/>
</dbReference>
<keyword evidence="12" id="KW-0407">Ion channel</keyword>
<reference evidence="16" key="1">
    <citation type="submission" date="2021-04" db="EMBL/GenBank/DDBJ databases">
        <authorList>
            <consortium name="Molecular Ecology Group"/>
        </authorList>
    </citation>
    <scope>NUCLEOTIDE SEQUENCE</scope>
</reference>
<comment type="caution">
    <text evidence="16">The sequence shown here is derived from an EMBL/GenBank/DDBJ whole genome shotgun (WGS) entry which is preliminary data.</text>
</comment>
<proteinExistence type="predicted"/>
<dbReference type="GO" id="GO:0045202">
    <property type="term" value="C:synapse"/>
    <property type="evidence" value="ECO:0007669"/>
    <property type="project" value="GOC"/>
</dbReference>
<evidence type="ECO:0000256" key="3">
    <source>
        <dbReference type="ARBA" id="ARBA00022568"/>
    </source>
</evidence>
<sequence length="183" mass="20590">RREELEKEISEQFAVQGRPPLVNICPPSPQNNEENKTANFNYTTSSGTVDIQPRSGSQNDNNGSTGPKPMLPYSSMFIFDPTNPVRRFCHFVVNLRYFDLFIMIVICASSVALAAEDPVIEDSYKNKILNYFDYVFTGVFTIELVLKIIDLGVILHPGAYIRDLWNILDATVVVCALVAFAFK</sequence>
<dbReference type="PANTHER" id="PTHR45628:SF7">
    <property type="entry name" value="VOLTAGE-DEPENDENT CALCIUM CHANNEL TYPE A SUBUNIT ALPHA-1"/>
    <property type="match status" value="1"/>
</dbReference>
<gene>
    <name evidence="16" type="ORF">CUNI_LOCUS22185</name>
</gene>
<dbReference type="PANTHER" id="PTHR45628">
    <property type="entry name" value="VOLTAGE-DEPENDENT CALCIUM CHANNEL TYPE A SUBUNIT ALPHA-1"/>
    <property type="match status" value="1"/>
</dbReference>
<dbReference type="OrthoDB" id="416585at2759"/>
<feature type="transmembrane region" description="Helical" evidence="14">
    <location>
        <begin position="164"/>
        <end position="182"/>
    </location>
</feature>
<dbReference type="InterPro" id="IPR050599">
    <property type="entry name" value="VDCC_alpha-1_subunit"/>
</dbReference>
<keyword evidence="9" id="KW-0406">Ion transport</keyword>
<dbReference type="GO" id="GO:0007268">
    <property type="term" value="P:chemical synaptic transmission"/>
    <property type="evidence" value="ECO:0007669"/>
    <property type="project" value="TreeGrafter"/>
</dbReference>
<dbReference type="Proteomes" id="UP000678393">
    <property type="component" value="Unassembled WGS sequence"/>
</dbReference>
<feature type="non-terminal residue" evidence="16">
    <location>
        <position position="1"/>
    </location>
</feature>
<dbReference type="GO" id="GO:0098703">
    <property type="term" value="P:calcium ion import across plasma membrane"/>
    <property type="evidence" value="ECO:0007669"/>
    <property type="project" value="TreeGrafter"/>
</dbReference>
<evidence type="ECO:0000256" key="10">
    <source>
        <dbReference type="ARBA" id="ARBA00023136"/>
    </source>
</evidence>
<dbReference type="EMBL" id="CAJHNH020008548">
    <property type="protein sequence ID" value="CAG5136627.1"/>
    <property type="molecule type" value="Genomic_DNA"/>
</dbReference>
<feature type="compositionally biased region" description="Polar residues" evidence="13">
    <location>
        <begin position="37"/>
        <end position="65"/>
    </location>
</feature>
<feature type="transmembrane region" description="Helical" evidence="14">
    <location>
        <begin position="97"/>
        <end position="115"/>
    </location>
</feature>
<organism evidence="16 17">
    <name type="scientific">Candidula unifasciata</name>
    <dbReference type="NCBI Taxonomy" id="100452"/>
    <lineage>
        <taxon>Eukaryota</taxon>
        <taxon>Metazoa</taxon>
        <taxon>Spiralia</taxon>
        <taxon>Lophotrochozoa</taxon>
        <taxon>Mollusca</taxon>
        <taxon>Gastropoda</taxon>
        <taxon>Heterobranchia</taxon>
        <taxon>Euthyneura</taxon>
        <taxon>Panpulmonata</taxon>
        <taxon>Eupulmonata</taxon>
        <taxon>Stylommatophora</taxon>
        <taxon>Helicina</taxon>
        <taxon>Helicoidea</taxon>
        <taxon>Geomitridae</taxon>
        <taxon>Candidula</taxon>
    </lineage>
</organism>
<comment type="subcellular location">
    <subcellularLocation>
        <location evidence="1">Membrane</location>
        <topology evidence="1">Multi-pass membrane protein</topology>
    </subcellularLocation>
</comment>
<keyword evidence="4" id="KW-0107">Calcium channel</keyword>
<evidence type="ECO:0000313" key="16">
    <source>
        <dbReference type="EMBL" id="CAG5136627.1"/>
    </source>
</evidence>
<keyword evidence="3" id="KW-0109">Calcium transport</keyword>
<evidence type="ECO:0000256" key="5">
    <source>
        <dbReference type="ARBA" id="ARBA00022692"/>
    </source>
</evidence>
<evidence type="ECO:0000256" key="4">
    <source>
        <dbReference type="ARBA" id="ARBA00022673"/>
    </source>
</evidence>
<keyword evidence="8 14" id="KW-1133">Transmembrane helix</keyword>
<dbReference type="FunFam" id="1.20.120.350:FF:000011">
    <property type="entry name" value="Voltage-dependent N-type calcium channel subunit alpha"/>
    <property type="match status" value="1"/>
</dbReference>
<dbReference type="InterPro" id="IPR005821">
    <property type="entry name" value="Ion_trans_dom"/>
</dbReference>
<dbReference type="SUPFAM" id="SSF81324">
    <property type="entry name" value="Voltage-gated potassium channels"/>
    <property type="match status" value="1"/>
</dbReference>
<evidence type="ECO:0000256" key="2">
    <source>
        <dbReference type="ARBA" id="ARBA00022448"/>
    </source>
</evidence>
<accession>A0A8S4A4C9</accession>
<evidence type="ECO:0000256" key="14">
    <source>
        <dbReference type="SAM" id="Phobius"/>
    </source>
</evidence>
<evidence type="ECO:0000256" key="12">
    <source>
        <dbReference type="ARBA" id="ARBA00023303"/>
    </source>
</evidence>
<dbReference type="InterPro" id="IPR027359">
    <property type="entry name" value="Volt_channel_dom_sf"/>
</dbReference>
<dbReference type="AlphaFoldDB" id="A0A8S4A4C9"/>
<feature type="region of interest" description="Disordered" evidence="13">
    <location>
        <begin position="19"/>
        <end position="68"/>
    </location>
</feature>
<dbReference type="GO" id="GO:0008331">
    <property type="term" value="F:high voltage-gated calcium channel activity"/>
    <property type="evidence" value="ECO:0007669"/>
    <property type="project" value="TreeGrafter"/>
</dbReference>
<protein>
    <recommendedName>
        <fullName evidence="15">Ion transport domain-containing protein</fullName>
    </recommendedName>
</protein>
<evidence type="ECO:0000256" key="11">
    <source>
        <dbReference type="ARBA" id="ARBA00023180"/>
    </source>
</evidence>
<dbReference type="Pfam" id="PF00520">
    <property type="entry name" value="Ion_trans"/>
    <property type="match status" value="1"/>
</dbReference>
<evidence type="ECO:0000256" key="1">
    <source>
        <dbReference type="ARBA" id="ARBA00004141"/>
    </source>
</evidence>
<evidence type="ECO:0000256" key="8">
    <source>
        <dbReference type="ARBA" id="ARBA00022989"/>
    </source>
</evidence>
<evidence type="ECO:0000313" key="17">
    <source>
        <dbReference type="Proteomes" id="UP000678393"/>
    </source>
</evidence>
<keyword evidence="17" id="KW-1185">Reference proteome</keyword>
<evidence type="ECO:0000259" key="15">
    <source>
        <dbReference type="Pfam" id="PF00520"/>
    </source>
</evidence>
<feature type="transmembrane region" description="Helical" evidence="14">
    <location>
        <begin position="135"/>
        <end position="155"/>
    </location>
</feature>
<keyword evidence="11" id="KW-0325">Glycoprotein</keyword>
<keyword evidence="2" id="KW-0813">Transport</keyword>
<evidence type="ECO:0000256" key="7">
    <source>
        <dbReference type="ARBA" id="ARBA00022882"/>
    </source>
</evidence>
<dbReference type="GO" id="GO:0005891">
    <property type="term" value="C:voltage-gated calcium channel complex"/>
    <property type="evidence" value="ECO:0007669"/>
    <property type="project" value="TreeGrafter"/>
</dbReference>
<name>A0A8S4A4C9_9EUPU</name>
<keyword evidence="5 14" id="KW-0812">Transmembrane</keyword>
<evidence type="ECO:0000256" key="6">
    <source>
        <dbReference type="ARBA" id="ARBA00022837"/>
    </source>
</evidence>
<feature type="domain" description="Ion transport" evidence="15">
    <location>
        <begin position="96"/>
        <end position="181"/>
    </location>
</feature>
<keyword evidence="7" id="KW-0851">Voltage-gated channel</keyword>
<evidence type="ECO:0000256" key="9">
    <source>
        <dbReference type="ARBA" id="ARBA00023065"/>
    </source>
</evidence>
<keyword evidence="10 14" id="KW-0472">Membrane</keyword>